<dbReference type="EMBL" id="GECU01033605">
    <property type="protein sequence ID" value="JAS74101.1"/>
    <property type="molecule type" value="Transcribed_RNA"/>
</dbReference>
<feature type="non-terminal residue" evidence="2">
    <location>
        <position position="1"/>
    </location>
</feature>
<gene>
    <name evidence="2" type="ORF">g.14757</name>
</gene>
<feature type="compositionally biased region" description="Polar residues" evidence="1">
    <location>
        <begin position="16"/>
        <end position="31"/>
    </location>
</feature>
<dbReference type="InterPro" id="IPR017956">
    <property type="entry name" value="AT_hook_DNA-bd_motif"/>
</dbReference>
<evidence type="ECO:0000313" key="2">
    <source>
        <dbReference type="EMBL" id="JAS74101.1"/>
    </source>
</evidence>
<protein>
    <submittedName>
        <fullName evidence="2">Uncharacterized protein</fullName>
    </submittedName>
</protein>
<feature type="region of interest" description="Disordered" evidence="1">
    <location>
        <begin position="207"/>
        <end position="256"/>
    </location>
</feature>
<dbReference type="AlphaFoldDB" id="A0A1B6HHM0"/>
<evidence type="ECO:0000256" key="1">
    <source>
        <dbReference type="SAM" id="MobiDB-lite"/>
    </source>
</evidence>
<dbReference type="PRINTS" id="PR00929">
    <property type="entry name" value="ATHOOK"/>
</dbReference>
<feature type="compositionally biased region" description="Basic residues" evidence="1">
    <location>
        <begin position="215"/>
        <end position="236"/>
    </location>
</feature>
<feature type="compositionally biased region" description="Low complexity" evidence="1">
    <location>
        <begin position="93"/>
        <end position="111"/>
    </location>
</feature>
<feature type="region of interest" description="Disordered" evidence="1">
    <location>
        <begin position="16"/>
        <end position="40"/>
    </location>
</feature>
<organism evidence="2">
    <name type="scientific">Homalodisca liturata</name>
    <dbReference type="NCBI Taxonomy" id="320908"/>
    <lineage>
        <taxon>Eukaryota</taxon>
        <taxon>Metazoa</taxon>
        <taxon>Ecdysozoa</taxon>
        <taxon>Arthropoda</taxon>
        <taxon>Hexapoda</taxon>
        <taxon>Insecta</taxon>
        <taxon>Pterygota</taxon>
        <taxon>Neoptera</taxon>
        <taxon>Paraneoptera</taxon>
        <taxon>Hemiptera</taxon>
        <taxon>Auchenorrhyncha</taxon>
        <taxon>Membracoidea</taxon>
        <taxon>Cicadellidae</taxon>
        <taxon>Cicadellinae</taxon>
        <taxon>Proconiini</taxon>
        <taxon>Homalodisca</taxon>
    </lineage>
</organism>
<feature type="compositionally biased region" description="Basic residues" evidence="1">
    <location>
        <begin position="244"/>
        <end position="254"/>
    </location>
</feature>
<sequence>RPKGSVGIKKKIWNISPTDTQGSSEVGNNPMQLRVKNDKTDESGVILPVAIMKECNTTAYSKGSEGKRKVGRPKGSVGMKKKLLDNSLMKTHSSSSFESHSITSSGTNSSGDSKEFFHVKRKVGRPKGSGTKSKSVSVMSNSGSKGSVGFQNSLVKLKPCEKYISQEPAGSQSETSNNNSKSVLTKRLLIHSVKGNLSSYRNLEMKYPNSEPLKQKRGRPKGPVKIKPLNRKRGRPKGSVNIKPLKRKRGRPKGSVKIQQNVENVSHYHHPQNLMLLKVEVDSQRDNKVRGQNLLKDSEAVEETVISNRNISNSIPEQPCIKLELQDGCHKIEIPK</sequence>
<accession>A0A1B6HHM0</accession>
<feature type="region of interest" description="Disordered" evidence="1">
    <location>
        <begin position="60"/>
        <end position="145"/>
    </location>
</feature>
<dbReference type="SMART" id="SM00384">
    <property type="entry name" value="AT_hook"/>
    <property type="match status" value="5"/>
</dbReference>
<feature type="compositionally biased region" description="Low complexity" evidence="1">
    <location>
        <begin position="128"/>
        <end position="145"/>
    </location>
</feature>
<proteinExistence type="predicted"/>
<name>A0A1B6HHM0_9HEMI</name>
<reference evidence="2" key="1">
    <citation type="submission" date="2015-11" db="EMBL/GenBank/DDBJ databases">
        <title>De novo transcriptome assembly of four potential Pierce s Disease insect vectors from Arizona vineyards.</title>
        <authorList>
            <person name="Tassone E.E."/>
        </authorList>
    </citation>
    <scope>NUCLEOTIDE SEQUENCE</scope>
</reference>
<dbReference type="GO" id="GO:0003677">
    <property type="term" value="F:DNA binding"/>
    <property type="evidence" value="ECO:0007669"/>
    <property type="project" value="InterPro"/>
</dbReference>